<evidence type="ECO:0000259" key="2">
    <source>
        <dbReference type="PROSITE" id="PS51508"/>
    </source>
</evidence>
<evidence type="ECO:0000256" key="1">
    <source>
        <dbReference type="SAM" id="MobiDB-lite"/>
    </source>
</evidence>
<dbReference type="InterPro" id="IPR014797">
    <property type="entry name" value="CKK_CAMSAP"/>
</dbReference>
<dbReference type="SUPFAM" id="SSF50346">
    <property type="entry name" value="PRC-barrel domain"/>
    <property type="match status" value="1"/>
</dbReference>
<dbReference type="SMART" id="SM01051">
    <property type="entry name" value="CAMSAP_CKK"/>
    <property type="match status" value="1"/>
</dbReference>
<comment type="caution">
    <text evidence="3">The sequence shown here is derived from an EMBL/GenBank/DDBJ whole genome shotgun (WGS) entry which is preliminary data.</text>
</comment>
<protein>
    <recommendedName>
        <fullName evidence="2">CKK domain-containing protein</fullName>
    </recommendedName>
</protein>
<accession>A0ABQ8ULL8</accession>
<dbReference type="PANTHER" id="PTHR21595">
    <property type="entry name" value="PATRONIN"/>
    <property type="match status" value="1"/>
</dbReference>
<dbReference type="PROSITE" id="PS51508">
    <property type="entry name" value="CKK"/>
    <property type="match status" value="1"/>
</dbReference>
<dbReference type="Proteomes" id="UP001141327">
    <property type="component" value="Unassembled WGS sequence"/>
</dbReference>
<dbReference type="PANTHER" id="PTHR21595:SF0">
    <property type="entry name" value="PATRONIN"/>
    <property type="match status" value="1"/>
</dbReference>
<dbReference type="InterPro" id="IPR011033">
    <property type="entry name" value="PRC_barrel-like_sf"/>
</dbReference>
<name>A0ABQ8ULL8_9EUKA</name>
<evidence type="ECO:0000313" key="4">
    <source>
        <dbReference type="Proteomes" id="UP001141327"/>
    </source>
</evidence>
<organism evidence="3 4">
    <name type="scientific">Paratrimastix pyriformis</name>
    <dbReference type="NCBI Taxonomy" id="342808"/>
    <lineage>
        <taxon>Eukaryota</taxon>
        <taxon>Metamonada</taxon>
        <taxon>Preaxostyla</taxon>
        <taxon>Paratrimastigidae</taxon>
        <taxon>Paratrimastix</taxon>
    </lineage>
</organism>
<dbReference type="Gene3D" id="3.10.20.360">
    <property type="entry name" value="CKK domain"/>
    <property type="match status" value="1"/>
</dbReference>
<feature type="domain" description="CKK" evidence="2">
    <location>
        <begin position="95"/>
        <end position="233"/>
    </location>
</feature>
<keyword evidence="4" id="KW-1185">Reference proteome</keyword>
<dbReference type="InterPro" id="IPR038209">
    <property type="entry name" value="CKK_dom_sf"/>
</dbReference>
<sequence length="233" mass="25211">MRTQGPPASANGPDRLPAHPPPRHHERAPSLGGSDRGSSPAGPRFFQRDDERLPSMHGTPGPAAAPGGQPPPSNKAAEARRKAEREREERQETILQADFARACRVSNRARVERALQDQCLSGNKTLLDDCLQRIEESGLSHFLVLLRDQQPLRFGGLYGFDLTAGKVRILTATAAGLPPILQPDVIKEGGFLKYDVGAKQFRPVEVRSFGPTVDGAIARGGSRMGSASRTARR</sequence>
<evidence type="ECO:0000313" key="3">
    <source>
        <dbReference type="EMBL" id="KAJ4458224.1"/>
    </source>
</evidence>
<proteinExistence type="predicted"/>
<dbReference type="Pfam" id="PF08683">
    <property type="entry name" value="CAMSAP_CKK"/>
    <property type="match status" value="1"/>
</dbReference>
<feature type="compositionally biased region" description="Basic and acidic residues" evidence="1">
    <location>
        <begin position="77"/>
        <end position="92"/>
    </location>
</feature>
<dbReference type="InterPro" id="IPR032940">
    <property type="entry name" value="CAMSAP"/>
</dbReference>
<feature type="region of interest" description="Disordered" evidence="1">
    <location>
        <begin position="1"/>
        <end position="93"/>
    </location>
</feature>
<dbReference type="EMBL" id="JAPMOS010000032">
    <property type="protein sequence ID" value="KAJ4458224.1"/>
    <property type="molecule type" value="Genomic_DNA"/>
</dbReference>
<reference evidence="3" key="1">
    <citation type="journal article" date="2022" name="bioRxiv">
        <title>Genomics of Preaxostyla Flagellates Illuminates Evolutionary Transitions and the Path Towards Mitochondrial Loss.</title>
        <authorList>
            <person name="Novak L.V.F."/>
            <person name="Treitli S.C."/>
            <person name="Pyrih J."/>
            <person name="Halakuc P."/>
            <person name="Pipaliya S.V."/>
            <person name="Vacek V."/>
            <person name="Brzon O."/>
            <person name="Soukal P."/>
            <person name="Eme L."/>
            <person name="Dacks J.B."/>
            <person name="Karnkowska A."/>
            <person name="Elias M."/>
            <person name="Hampl V."/>
        </authorList>
    </citation>
    <scope>NUCLEOTIDE SEQUENCE</scope>
    <source>
        <strain evidence="3">RCP-MX</strain>
    </source>
</reference>
<gene>
    <name evidence="3" type="ORF">PAPYR_6038</name>
</gene>